<dbReference type="GO" id="GO:0008664">
    <property type="term" value="F:RNA 2',3'-cyclic 3'-phosphodiesterase activity"/>
    <property type="evidence" value="ECO:0007669"/>
    <property type="project" value="UniProtKB-EC"/>
</dbReference>
<gene>
    <name evidence="4" type="ORF">CAL13_01285</name>
</gene>
<evidence type="ECO:0000256" key="1">
    <source>
        <dbReference type="ARBA" id="ARBA00022801"/>
    </source>
</evidence>
<keyword evidence="4" id="KW-0436">Ligase</keyword>
<feature type="domain" description="Phosphoesterase HXTX" evidence="3">
    <location>
        <begin position="29"/>
        <end position="100"/>
    </location>
</feature>
<evidence type="ECO:0000259" key="3">
    <source>
        <dbReference type="Pfam" id="PF02834"/>
    </source>
</evidence>
<dbReference type="Pfam" id="PF02834">
    <property type="entry name" value="LigT_PEase"/>
    <property type="match status" value="1"/>
</dbReference>
<dbReference type="NCBIfam" id="TIGR02258">
    <property type="entry name" value="2_5_ligase"/>
    <property type="match status" value="1"/>
</dbReference>
<name>A0A1W6Z591_9BORD</name>
<feature type="active site" description="Proton donor" evidence="2">
    <location>
        <position position="54"/>
    </location>
</feature>
<proteinExistence type="inferred from homology"/>
<dbReference type="GO" id="GO:0016874">
    <property type="term" value="F:ligase activity"/>
    <property type="evidence" value="ECO:0007669"/>
    <property type="project" value="UniProtKB-KW"/>
</dbReference>
<comment type="catalytic activity">
    <reaction evidence="2">
        <text>a 3'-end 2',3'-cyclophospho-ribonucleotide-RNA + H2O = a 3'-end 2'-phospho-ribonucleotide-RNA + H(+)</text>
        <dbReference type="Rhea" id="RHEA:11828"/>
        <dbReference type="Rhea" id="RHEA-COMP:10464"/>
        <dbReference type="Rhea" id="RHEA-COMP:17353"/>
        <dbReference type="ChEBI" id="CHEBI:15377"/>
        <dbReference type="ChEBI" id="CHEBI:15378"/>
        <dbReference type="ChEBI" id="CHEBI:83064"/>
        <dbReference type="ChEBI" id="CHEBI:173113"/>
        <dbReference type="EC" id="3.1.4.58"/>
    </reaction>
</comment>
<comment type="similarity">
    <text evidence="2">Belongs to the 2H phosphoesterase superfamily. ThpR family.</text>
</comment>
<dbReference type="Gene3D" id="3.90.1140.10">
    <property type="entry name" value="Cyclic phosphodiesterase"/>
    <property type="match status" value="1"/>
</dbReference>
<dbReference type="InterPro" id="IPR009097">
    <property type="entry name" value="Cyclic_Pdiesterase"/>
</dbReference>
<dbReference type="InterPro" id="IPR004175">
    <property type="entry name" value="RNA_CPDase"/>
</dbReference>
<dbReference type="AlphaFoldDB" id="A0A1W6Z591"/>
<feature type="active site" description="Proton acceptor" evidence="2">
    <location>
        <position position="143"/>
    </location>
</feature>
<dbReference type="RefSeq" id="WP_086073461.1">
    <property type="nucleotide sequence ID" value="NZ_CP021109.1"/>
</dbReference>
<dbReference type="EC" id="3.1.4.58" evidence="2"/>
<protein>
    <recommendedName>
        <fullName evidence="2">RNA 2',3'-cyclic phosphodiesterase</fullName>
        <shortName evidence="2">RNA 2',3'-CPDase</shortName>
        <ecNumber evidence="2">3.1.4.58</ecNumber>
    </recommendedName>
</protein>
<dbReference type="PANTHER" id="PTHR35561">
    <property type="entry name" value="RNA 2',3'-CYCLIC PHOSPHODIESTERASE"/>
    <property type="match status" value="1"/>
</dbReference>
<dbReference type="EMBL" id="CP021109">
    <property type="protein sequence ID" value="ARP88456.1"/>
    <property type="molecule type" value="Genomic_DNA"/>
</dbReference>
<evidence type="ECO:0000256" key="2">
    <source>
        <dbReference type="HAMAP-Rule" id="MF_01940"/>
    </source>
</evidence>
<dbReference type="GO" id="GO:0004113">
    <property type="term" value="F:2',3'-cyclic-nucleotide 3'-phosphodiesterase activity"/>
    <property type="evidence" value="ECO:0007669"/>
    <property type="project" value="InterPro"/>
</dbReference>
<dbReference type="SUPFAM" id="SSF55144">
    <property type="entry name" value="LigT-like"/>
    <property type="match status" value="1"/>
</dbReference>
<keyword evidence="5" id="KW-1185">Reference proteome</keyword>
<comment type="function">
    <text evidence="2">Hydrolyzes RNA 2',3'-cyclic phosphodiester to an RNA 2'-phosphomonoester.</text>
</comment>
<evidence type="ECO:0000313" key="5">
    <source>
        <dbReference type="Proteomes" id="UP000194139"/>
    </source>
</evidence>
<feature type="short sequence motif" description="HXTX 1" evidence="2">
    <location>
        <begin position="54"/>
        <end position="57"/>
    </location>
</feature>
<dbReference type="HAMAP" id="MF_01940">
    <property type="entry name" value="RNA_CPDase"/>
    <property type="match status" value="1"/>
</dbReference>
<evidence type="ECO:0000313" key="4">
    <source>
        <dbReference type="EMBL" id="ARP88456.1"/>
    </source>
</evidence>
<dbReference type="InterPro" id="IPR014051">
    <property type="entry name" value="Phosphoesterase_HXTX"/>
</dbReference>
<accession>A0A1W6Z591</accession>
<dbReference type="PANTHER" id="PTHR35561:SF1">
    <property type="entry name" value="RNA 2',3'-CYCLIC PHOSPHODIESTERASE"/>
    <property type="match status" value="1"/>
</dbReference>
<organism evidence="4 5">
    <name type="scientific">Bordetella genomosp. 9</name>
    <dbReference type="NCBI Taxonomy" id="1416803"/>
    <lineage>
        <taxon>Bacteria</taxon>
        <taxon>Pseudomonadati</taxon>
        <taxon>Pseudomonadota</taxon>
        <taxon>Betaproteobacteria</taxon>
        <taxon>Burkholderiales</taxon>
        <taxon>Alcaligenaceae</taxon>
        <taxon>Bordetella</taxon>
    </lineage>
</organism>
<feature type="short sequence motif" description="HXTX 2" evidence="2">
    <location>
        <begin position="143"/>
        <end position="146"/>
    </location>
</feature>
<dbReference type="Proteomes" id="UP000194139">
    <property type="component" value="Chromosome"/>
</dbReference>
<reference evidence="4 5" key="1">
    <citation type="submission" date="2017-05" db="EMBL/GenBank/DDBJ databases">
        <title>Complete and WGS of Bordetella genogroups.</title>
        <authorList>
            <person name="Spilker T."/>
            <person name="LiPuma J."/>
        </authorList>
    </citation>
    <scope>NUCLEOTIDE SEQUENCE [LARGE SCALE GENOMIC DNA]</scope>
    <source>
        <strain evidence="4 5">AU17164</strain>
    </source>
</reference>
<sequence>MPDPSPSRTTPFSRPVRLFFALWPDFDTVRALTQWCQQAHGACGGRIMRADTLHLTLAFLGETAPALVQPLVDETRRRRIEPGQVILSRLGAFPRPRIVWAGPADDGDNPDEGAGRLASEHRQLWDWVAALHPARPETRFRPHVTLLRDADTRLLPPAPAQPIAWRFDRYVLVASAQDGRSRYQILAETLA</sequence>
<keyword evidence="1 2" id="KW-0378">Hydrolase</keyword>